<accession>A0ABP6GA51</accession>
<sequence>MPRPSAPVGQRHGAAREHERHPGPGPRPVLRRLPAARLTGLGSGLLTTLAMLAAGYLDSLVGGSPRLYGGCFLLAAAACALWVRPVDLMTAPVSVPIAYAVGAIPLSDASGGFVGRVMSLVTMLSLSAAWLYSGTLLAGLIALCRRIALIRVRRRERRQQRQQPSRPPRSPRCSADGRGRPRR</sequence>
<evidence type="ECO:0000256" key="1">
    <source>
        <dbReference type="SAM" id="MobiDB-lite"/>
    </source>
</evidence>
<dbReference type="InterPro" id="IPR046672">
    <property type="entry name" value="DUF6542"/>
</dbReference>
<feature type="region of interest" description="Disordered" evidence="1">
    <location>
        <begin position="155"/>
        <end position="183"/>
    </location>
</feature>
<feature type="region of interest" description="Disordered" evidence="1">
    <location>
        <begin position="1"/>
        <end position="29"/>
    </location>
</feature>
<keyword evidence="6" id="KW-1185">Reference proteome</keyword>
<evidence type="ECO:0000313" key="4">
    <source>
        <dbReference type="EMBL" id="GAA2719853.1"/>
    </source>
</evidence>
<dbReference type="Proteomes" id="UP001500886">
    <property type="component" value="Unassembled WGS sequence"/>
</dbReference>
<feature type="transmembrane region" description="Helical" evidence="2">
    <location>
        <begin position="35"/>
        <end position="55"/>
    </location>
</feature>
<feature type="transmembrane region" description="Helical" evidence="2">
    <location>
        <begin position="129"/>
        <end position="148"/>
    </location>
</feature>
<evidence type="ECO:0000256" key="2">
    <source>
        <dbReference type="SAM" id="Phobius"/>
    </source>
</evidence>
<name>A0ABP6GA51_9ACTN</name>
<reference evidence="5" key="1">
    <citation type="journal article" date="2014" name="Int. J. Syst. Evol. Microbiol.">
        <title>Complete genome of a new Firmicutes species belonging to the dominant human colonic microbiota ('Ruminococcus bicirculans') reveals two chromosomes and a selective capacity to utilize plant glucans.</title>
        <authorList>
            <consortium name="NISC Comparative Sequencing Program"/>
            <person name="Wegmann U."/>
            <person name="Louis P."/>
            <person name="Goesmann A."/>
            <person name="Henrissat B."/>
            <person name="Duncan S.H."/>
            <person name="Flint H.J."/>
        </authorList>
    </citation>
    <scope>NUCLEOTIDE SEQUENCE</scope>
    <source>
        <strain evidence="5">JCM 4542</strain>
    </source>
</reference>
<keyword evidence="2" id="KW-0812">Transmembrane</keyword>
<evidence type="ECO:0000313" key="6">
    <source>
        <dbReference type="Proteomes" id="UP001500886"/>
    </source>
</evidence>
<keyword evidence="2" id="KW-0472">Membrane</keyword>
<evidence type="ECO:0000259" key="3">
    <source>
        <dbReference type="Pfam" id="PF20177"/>
    </source>
</evidence>
<protein>
    <recommendedName>
        <fullName evidence="3">DUF6542 domain-containing protein</fullName>
    </recommendedName>
</protein>
<dbReference type="RefSeq" id="WP_344436704.1">
    <property type="nucleotide sequence ID" value="NZ_BAAASL010000014.1"/>
</dbReference>
<dbReference type="EMBL" id="BAAASL010000014">
    <property type="protein sequence ID" value="GAA2719853.1"/>
    <property type="molecule type" value="Genomic_DNA"/>
</dbReference>
<feature type="transmembrane region" description="Helical" evidence="2">
    <location>
        <begin position="67"/>
        <end position="85"/>
    </location>
</feature>
<reference evidence="5" key="3">
    <citation type="submission" date="2023-12" db="EMBL/GenBank/DDBJ databases">
        <authorList>
            <person name="Sun Q."/>
            <person name="Inoue M."/>
        </authorList>
    </citation>
    <scope>NUCLEOTIDE SEQUENCE</scope>
    <source>
        <strain evidence="5">JCM 4542</strain>
    </source>
</reference>
<feature type="domain" description="DUF6542" evidence="3">
    <location>
        <begin position="37"/>
        <end position="149"/>
    </location>
</feature>
<organism evidence="5 6">
    <name type="scientific">Streptomyces luteosporeus</name>
    <dbReference type="NCBI Taxonomy" id="173856"/>
    <lineage>
        <taxon>Bacteria</taxon>
        <taxon>Bacillati</taxon>
        <taxon>Actinomycetota</taxon>
        <taxon>Actinomycetes</taxon>
        <taxon>Kitasatosporales</taxon>
        <taxon>Streptomycetaceae</taxon>
        <taxon>Streptomyces</taxon>
    </lineage>
</organism>
<reference evidence="6" key="2">
    <citation type="journal article" date="2019" name="Int. J. Syst. Evol. Microbiol.">
        <title>The Global Catalogue of Microorganisms (GCM) 10K type strain sequencing project: providing services to taxonomists for standard genome sequencing and annotation.</title>
        <authorList>
            <consortium name="The Broad Institute Genomics Platform"/>
            <consortium name="The Broad Institute Genome Sequencing Center for Infectious Disease"/>
            <person name="Wu L."/>
            <person name="Ma J."/>
        </authorList>
    </citation>
    <scope>NUCLEOTIDE SEQUENCE [LARGE SCALE GENOMIC DNA]</scope>
    <source>
        <strain evidence="6">JCM 4542</strain>
    </source>
</reference>
<gene>
    <name evidence="4" type="ORF">GCM10010315_38880</name>
    <name evidence="5" type="ORF">GCM10010315_39350</name>
</gene>
<dbReference type="EMBL" id="BAAASL010000014">
    <property type="protein sequence ID" value="GAA2719998.1"/>
    <property type="molecule type" value="Genomic_DNA"/>
</dbReference>
<comment type="caution">
    <text evidence="5">The sequence shown here is derived from an EMBL/GenBank/DDBJ whole genome shotgun (WGS) entry which is preliminary data.</text>
</comment>
<keyword evidence="2" id="KW-1133">Transmembrane helix</keyword>
<dbReference type="Pfam" id="PF20177">
    <property type="entry name" value="DUF6542"/>
    <property type="match status" value="1"/>
</dbReference>
<evidence type="ECO:0000313" key="5">
    <source>
        <dbReference type="EMBL" id="GAA2719998.1"/>
    </source>
</evidence>
<proteinExistence type="predicted"/>